<feature type="coiled-coil region" evidence="2">
    <location>
        <begin position="100"/>
        <end position="127"/>
    </location>
</feature>
<evidence type="ECO:0000313" key="5">
    <source>
        <dbReference type="Proteomes" id="UP001178507"/>
    </source>
</evidence>
<dbReference type="InterPro" id="IPR013083">
    <property type="entry name" value="Znf_RING/FYVE/PHD"/>
</dbReference>
<dbReference type="InterPro" id="IPR001841">
    <property type="entry name" value="Znf_RING"/>
</dbReference>
<dbReference type="Proteomes" id="UP001178507">
    <property type="component" value="Unassembled WGS sequence"/>
</dbReference>
<keyword evidence="1" id="KW-0479">Metal-binding</keyword>
<dbReference type="PROSITE" id="PS50089">
    <property type="entry name" value="ZF_RING_2"/>
    <property type="match status" value="1"/>
</dbReference>
<gene>
    <name evidence="4" type="ORF">EVOR1521_LOCUS15663</name>
</gene>
<protein>
    <recommendedName>
        <fullName evidence="3">RING-type domain-containing protein</fullName>
    </recommendedName>
</protein>
<name>A0AA36INX5_9DINO</name>
<sequence length="239" mass="27018">MISTGWLYFPCRRCGVVMDTVAAHQAHERACAHRVELRTPRIRKRQFKYAEAQARNKFLIECGQAMAGRPFFLEAQDGGPRSRRVKSIVEARQTLKPSYAHDLLEAKQQLQGKMQVLEETAAEAIEAADVCRKDASNVRQSTEALITVGEVREADNLALVRETSDLKQELRKARHVAHELEIAVRCAICCSKRADTVLMPCKHVCCCQTCWARVSEENNMLAPCPICRVPVQGWIQMRV</sequence>
<keyword evidence="5" id="KW-1185">Reference proteome</keyword>
<dbReference type="SUPFAM" id="SSF57850">
    <property type="entry name" value="RING/U-box"/>
    <property type="match status" value="1"/>
</dbReference>
<proteinExistence type="predicted"/>
<evidence type="ECO:0000256" key="1">
    <source>
        <dbReference type="PROSITE-ProRule" id="PRU00175"/>
    </source>
</evidence>
<dbReference type="Gene3D" id="3.30.40.10">
    <property type="entry name" value="Zinc/RING finger domain, C3HC4 (zinc finger)"/>
    <property type="match status" value="1"/>
</dbReference>
<dbReference type="AlphaFoldDB" id="A0AA36INX5"/>
<keyword evidence="2" id="KW-0175">Coiled coil</keyword>
<dbReference type="InterPro" id="IPR013087">
    <property type="entry name" value="Znf_C2H2_type"/>
</dbReference>
<evidence type="ECO:0000313" key="4">
    <source>
        <dbReference type="EMBL" id="CAJ1390177.1"/>
    </source>
</evidence>
<dbReference type="EMBL" id="CAUJNA010002016">
    <property type="protein sequence ID" value="CAJ1390177.1"/>
    <property type="molecule type" value="Genomic_DNA"/>
</dbReference>
<keyword evidence="1" id="KW-0862">Zinc</keyword>
<keyword evidence="1" id="KW-0863">Zinc-finger</keyword>
<comment type="caution">
    <text evidence="4">The sequence shown here is derived from an EMBL/GenBank/DDBJ whole genome shotgun (WGS) entry which is preliminary data.</text>
</comment>
<feature type="domain" description="RING-type" evidence="3">
    <location>
        <begin position="186"/>
        <end position="228"/>
    </location>
</feature>
<dbReference type="Pfam" id="PF13920">
    <property type="entry name" value="zf-C3HC4_3"/>
    <property type="match status" value="1"/>
</dbReference>
<organism evidence="4 5">
    <name type="scientific">Effrenium voratum</name>
    <dbReference type="NCBI Taxonomy" id="2562239"/>
    <lineage>
        <taxon>Eukaryota</taxon>
        <taxon>Sar</taxon>
        <taxon>Alveolata</taxon>
        <taxon>Dinophyceae</taxon>
        <taxon>Suessiales</taxon>
        <taxon>Symbiodiniaceae</taxon>
        <taxon>Effrenium</taxon>
    </lineage>
</organism>
<evidence type="ECO:0000256" key="2">
    <source>
        <dbReference type="SAM" id="Coils"/>
    </source>
</evidence>
<dbReference type="GO" id="GO:0008270">
    <property type="term" value="F:zinc ion binding"/>
    <property type="evidence" value="ECO:0007669"/>
    <property type="project" value="UniProtKB-KW"/>
</dbReference>
<dbReference type="PROSITE" id="PS00028">
    <property type="entry name" value="ZINC_FINGER_C2H2_1"/>
    <property type="match status" value="1"/>
</dbReference>
<evidence type="ECO:0000259" key="3">
    <source>
        <dbReference type="PROSITE" id="PS50089"/>
    </source>
</evidence>
<accession>A0AA36INX5</accession>
<reference evidence="4" key="1">
    <citation type="submission" date="2023-08" db="EMBL/GenBank/DDBJ databases">
        <authorList>
            <person name="Chen Y."/>
            <person name="Shah S."/>
            <person name="Dougan E. K."/>
            <person name="Thang M."/>
            <person name="Chan C."/>
        </authorList>
    </citation>
    <scope>NUCLEOTIDE SEQUENCE</scope>
</reference>